<name>A0ACB0XL32_MELEN</name>
<gene>
    <name evidence="1" type="ORF">MENTE1834_LOCUS600</name>
</gene>
<accession>A0ACB0XL32</accession>
<reference evidence="1" key="1">
    <citation type="submission" date="2023-11" db="EMBL/GenBank/DDBJ databases">
        <authorList>
            <person name="Poullet M."/>
        </authorList>
    </citation>
    <scope>NUCLEOTIDE SEQUENCE</scope>
    <source>
        <strain evidence="1">E1834</strain>
    </source>
</reference>
<sequence length="68" mass="8084">MYINFFDFFNSLYEKNTDSQSCPLLFLPFFILYHSSFSPHFPLFFPQKHSPPPPPKYSTCTHIKTSFL</sequence>
<dbReference type="Proteomes" id="UP001497535">
    <property type="component" value="Unassembled WGS sequence"/>
</dbReference>
<comment type="caution">
    <text evidence="1">The sequence shown here is derived from an EMBL/GenBank/DDBJ whole genome shotgun (WGS) entry which is preliminary data.</text>
</comment>
<protein>
    <submittedName>
        <fullName evidence="1">Uncharacterized protein</fullName>
    </submittedName>
</protein>
<evidence type="ECO:0000313" key="2">
    <source>
        <dbReference type="Proteomes" id="UP001497535"/>
    </source>
</evidence>
<evidence type="ECO:0000313" key="1">
    <source>
        <dbReference type="EMBL" id="CAK5006812.1"/>
    </source>
</evidence>
<keyword evidence="2" id="KW-1185">Reference proteome</keyword>
<proteinExistence type="predicted"/>
<organism evidence="1 2">
    <name type="scientific">Meloidogyne enterolobii</name>
    <name type="common">Root-knot nematode worm</name>
    <name type="synonym">Meloidogyne mayaguensis</name>
    <dbReference type="NCBI Taxonomy" id="390850"/>
    <lineage>
        <taxon>Eukaryota</taxon>
        <taxon>Metazoa</taxon>
        <taxon>Ecdysozoa</taxon>
        <taxon>Nematoda</taxon>
        <taxon>Chromadorea</taxon>
        <taxon>Rhabditida</taxon>
        <taxon>Tylenchina</taxon>
        <taxon>Tylenchomorpha</taxon>
        <taxon>Tylenchoidea</taxon>
        <taxon>Meloidogynidae</taxon>
        <taxon>Meloidogyninae</taxon>
        <taxon>Meloidogyne</taxon>
    </lineage>
</organism>
<dbReference type="EMBL" id="CAVMJV010000001">
    <property type="protein sequence ID" value="CAK5006812.1"/>
    <property type="molecule type" value="Genomic_DNA"/>
</dbReference>